<keyword evidence="7" id="KW-0915">Sodium</keyword>
<keyword evidence="6 13" id="KW-1133">Transmembrane helix</keyword>
<evidence type="ECO:0000313" key="15">
    <source>
        <dbReference type="Proteomes" id="UP000827092"/>
    </source>
</evidence>
<comment type="subcellular location">
    <subcellularLocation>
        <location evidence="1">Membrane</location>
        <topology evidence="1">Multi-pass membrane protein</topology>
    </subcellularLocation>
</comment>
<dbReference type="EMBL" id="JAFNEN010000268">
    <property type="protein sequence ID" value="KAG8187531.1"/>
    <property type="molecule type" value="Genomic_DNA"/>
</dbReference>
<dbReference type="GO" id="GO:0005886">
    <property type="term" value="C:plasma membrane"/>
    <property type="evidence" value="ECO:0007669"/>
    <property type="project" value="TreeGrafter"/>
</dbReference>
<proteinExistence type="inferred from homology"/>
<dbReference type="PANTHER" id="PTHR11690">
    <property type="entry name" value="AMILORIDE-SENSITIVE SODIUM CHANNEL-RELATED"/>
    <property type="match status" value="1"/>
</dbReference>
<dbReference type="Proteomes" id="UP000827092">
    <property type="component" value="Unassembled WGS sequence"/>
</dbReference>
<keyword evidence="10 12" id="KW-0739">Sodium transport</keyword>
<organism evidence="14 15">
    <name type="scientific">Oedothorax gibbosus</name>
    <dbReference type="NCBI Taxonomy" id="931172"/>
    <lineage>
        <taxon>Eukaryota</taxon>
        <taxon>Metazoa</taxon>
        <taxon>Ecdysozoa</taxon>
        <taxon>Arthropoda</taxon>
        <taxon>Chelicerata</taxon>
        <taxon>Arachnida</taxon>
        <taxon>Araneae</taxon>
        <taxon>Araneomorphae</taxon>
        <taxon>Entelegynae</taxon>
        <taxon>Araneoidea</taxon>
        <taxon>Linyphiidae</taxon>
        <taxon>Erigoninae</taxon>
        <taxon>Oedothorax</taxon>
    </lineage>
</organism>
<comment type="similarity">
    <text evidence="2 12">Belongs to the amiloride-sensitive sodium channel (TC 1.A.6) family.</text>
</comment>
<evidence type="ECO:0000256" key="5">
    <source>
        <dbReference type="ARBA" id="ARBA00022692"/>
    </source>
</evidence>
<sequence length="480" mass="56911">MIENLGLKLKNEDNKPSKVLPVSKKVIIWKLFKFLAFIVCVAGFTVQAVSFFSHFFTYPTVINTEVNAIKKFNKPALTFCYPSKYMREKYCDTFPGDCKKPKNMTEFCEKHSHYCRSNTNLKDFKIPKNRFSIYKTYEEQDLSSLDLDLSHDVAWFDFEYALKEEIYDSYLQKHYIQTRNSFGKSKFLVYPCFSRDLLLDDPFEPEILYIGRWKMGKIFSLTIYAMQDQMFEPSDSPGILFGLHSAYEPFNPYVRGHFLKPGKSYQVILRVEEHRLLKHPYKTDCTNYTEIWEANNRTGPRSKIMCMELCQAEWSMYSRECEWGLTMYKGINPMCTTGNSLRTFSKKKYYEKYYKAREKCLQKCKKECVKQLYWYTIDERTITWEVEREDKRNFTDFIYIDVYLDDPEVLVQSHNPKYLDVEAFSYIGGFMGCWLGVSIWAFAHNIGSTITLAVVHIKNCFKRKNKKTSSPVFKRINIKY</sequence>
<reference evidence="14 15" key="1">
    <citation type="journal article" date="2022" name="Nat. Ecol. Evol.">
        <title>A masculinizing supergene underlies an exaggerated male reproductive morph in a spider.</title>
        <authorList>
            <person name="Hendrickx F."/>
            <person name="De Corte Z."/>
            <person name="Sonet G."/>
            <person name="Van Belleghem S.M."/>
            <person name="Kostlbacher S."/>
            <person name="Vangestel C."/>
        </authorList>
    </citation>
    <scope>NUCLEOTIDE SEQUENCE [LARGE SCALE GENOMIC DNA]</scope>
    <source>
        <strain evidence="14">W744_W776</strain>
    </source>
</reference>
<evidence type="ECO:0000256" key="13">
    <source>
        <dbReference type="SAM" id="Phobius"/>
    </source>
</evidence>
<gene>
    <name evidence="14" type="ORF">JTE90_008418</name>
</gene>
<keyword evidence="4 12" id="KW-0894">Sodium channel</keyword>
<evidence type="ECO:0000313" key="14">
    <source>
        <dbReference type="EMBL" id="KAG8187531.1"/>
    </source>
</evidence>
<dbReference type="Pfam" id="PF00858">
    <property type="entry name" value="ASC"/>
    <property type="match status" value="1"/>
</dbReference>
<name>A0AAV6UW80_9ARAC</name>
<evidence type="ECO:0000256" key="1">
    <source>
        <dbReference type="ARBA" id="ARBA00004141"/>
    </source>
</evidence>
<evidence type="ECO:0000256" key="10">
    <source>
        <dbReference type="ARBA" id="ARBA00023201"/>
    </source>
</evidence>
<evidence type="ECO:0000256" key="4">
    <source>
        <dbReference type="ARBA" id="ARBA00022461"/>
    </source>
</evidence>
<protein>
    <submittedName>
        <fullName evidence="14">Uncharacterized protein</fullName>
    </submittedName>
</protein>
<evidence type="ECO:0000256" key="11">
    <source>
        <dbReference type="ARBA" id="ARBA00023303"/>
    </source>
</evidence>
<feature type="transmembrane region" description="Helical" evidence="13">
    <location>
        <begin position="434"/>
        <end position="457"/>
    </location>
</feature>
<evidence type="ECO:0000256" key="12">
    <source>
        <dbReference type="RuleBase" id="RU000679"/>
    </source>
</evidence>
<keyword evidence="8 12" id="KW-0406">Ion transport</keyword>
<evidence type="ECO:0000256" key="6">
    <source>
        <dbReference type="ARBA" id="ARBA00022989"/>
    </source>
</evidence>
<comment type="caution">
    <text evidence="14">The sequence shown here is derived from an EMBL/GenBank/DDBJ whole genome shotgun (WGS) entry which is preliminary data.</text>
</comment>
<keyword evidence="9 13" id="KW-0472">Membrane</keyword>
<evidence type="ECO:0000256" key="7">
    <source>
        <dbReference type="ARBA" id="ARBA00023053"/>
    </source>
</evidence>
<dbReference type="InterPro" id="IPR001873">
    <property type="entry name" value="ENaC"/>
</dbReference>
<dbReference type="AlphaFoldDB" id="A0AAV6UW80"/>
<keyword evidence="11 12" id="KW-0407">Ion channel</keyword>
<evidence type="ECO:0000256" key="8">
    <source>
        <dbReference type="ARBA" id="ARBA00023065"/>
    </source>
</evidence>
<feature type="transmembrane region" description="Helical" evidence="13">
    <location>
        <begin position="34"/>
        <end position="56"/>
    </location>
</feature>
<evidence type="ECO:0000256" key="9">
    <source>
        <dbReference type="ARBA" id="ARBA00023136"/>
    </source>
</evidence>
<keyword evidence="5 12" id="KW-0812">Transmembrane</keyword>
<keyword evidence="3 12" id="KW-0813">Transport</keyword>
<evidence type="ECO:0000256" key="3">
    <source>
        <dbReference type="ARBA" id="ARBA00022448"/>
    </source>
</evidence>
<dbReference type="GO" id="GO:0015280">
    <property type="term" value="F:ligand-gated sodium channel activity"/>
    <property type="evidence" value="ECO:0007669"/>
    <property type="project" value="TreeGrafter"/>
</dbReference>
<accession>A0AAV6UW80</accession>
<keyword evidence="15" id="KW-1185">Reference proteome</keyword>
<evidence type="ECO:0000256" key="2">
    <source>
        <dbReference type="ARBA" id="ARBA00007193"/>
    </source>
</evidence>